<dbReference type="Gene3D" id="3.30.200.20">
    <property type="entry name" value="Phosphorylase Kinase, domain 1"/>
    <property type="match status" value="1"/>
</dbReference>
<evidence type="ECO:0000313" key="6">
    <source>
        <dbReference type="EMBL" id="JAC67721.1"/>
    </source>
</evidence>
<dbReference type="InterPro" id="IPR032675">
    <property type="entry name" value="LRR_dom_sf"/>
</dbReference>
<dbReference type="GO" id="GO:0004713">
    <property type="term" value="F:protein tyrosine kinase activity"/>
    <property type="evidence" value="ECO:0007669"/>
    <property type="project" value="UniProtKB-KW"/>
</dbReference>
<accession>A0A061RB37</accession>
<dbReference type="PANTHER" id="PTHR24111">
    <property type="entry name" value="LEUCINE-RICH REPEAT-CONTAINING PROTEIN 34"/>
    <property type="match status" value="1"/>
</dbReference>
<dbReference type="InterPro" id="IPR052201">
    <property type="entry name" value="LRR-containing_regulator"/>
</dbReference>
<protein>
    <submittedName>
        <fullName evidence="6">Receptor protein-tyrosine kinase</fullName>
    </submittedName>
</protein>
<dbReference type="Gene3D" id="1.10.510.10">
    <property type="entry name" value="Transferase(Phosphotransferase) domain 1"/>
    <property type="match status" value="1"/>
</dbReference>
<dbReference type="InterPro" id="IPR001245">
    <property type="entry name" value="Ser-Thr/Tyr_kinase_cat_dom"/>
</dbReference>
<keyword evidence="6" id="KW-0808">Transferase</keyword>
<evidence type="ECO:0000256" key="2">
    <source>
        <dbReference type="ARBA" id="ARBA00022614"/>
    </source>
</evidence>
<comment type="subcellular location">
    <subcellularLocation>
        <location evidence="1">Cytoplasm</location>
        <location evidence="1">Cytoskeleton</location>
        <location evidence="1">Cilium axoneme</location>
    </subcellularLocation>
</comment>
<dbReference type="InterPro" id="IPR011009">
    <property type="entry name" value="Kinase-like_dom_sf"/>
</dbReference>
<dbReference type="GO" id="GO:0005524">
    <property type="term" value="F:ATP binding"/>
    <property type="evidence" value="ECO:0007669"/>
    <property type="project" value="InterPro"/>
</dbReference>
<dbReference type="SMART" id="SM00368">
    <property type="entry name" value="LRR_RI"/>
    <property type="match status" value="13"/>
</dbReference>
<dbReference type="EMBL" id="GBEZ01018754">
    <property type="protein sequence ID" value="JAC67721.1"/>
    <property type="molecule type" value="Transcribed_RNA"/>
</dbReference>
<dbReference type="PROSITE" id="PS50011">
    <property type="entry name" value="PROTEIN_KINASE_DOM"/>
    <property type="match status" value="1"/>
</dbReference>
<dbReference type="SUPFAM" id="SSF56112">
    <property type="entry name" value="Protein kinase-like (PK-like)"/>
    <property type="match status" value="1"/>
</dbReference>
<evidence type="ECO:0000256" key="3">
    <source>
        <dbReference type="ARBA" id="ARBA00022737"/>
    </source>
</evidence>
<dbReference type="Pfam" id="PF13516">
    <property type="entry name" value="LRR_6"/>
    <property type="match status" value="12"/>
</dbReference>
<keyword evidence="2" id="KW-0433">Leucine-rich repeat</keyword>
<dbReference type="Gene3D" id="3.80.10.10">
    <property type="entry name" value="Ribonuclease Inhibitor"/>
    <property type="match status" value="4"/>
</dbReference>
<name>A0A061RB37_9CHLO</name>
<dbReference type="InterPro" id="IPR000719">
    <property type="entry name" value="Prot_kinase_dom"/>
</dbReference>
<feature type="region of interest" description="Disordered" evidence="4">
    <location>
        <begin position="371"/>
        <end position="487"/>
    </location>
</feature>
<keyword evidence="6" id="KW-0829">Tyrosine-protein kinase</keyword>
<dbReference type="CDD" id="cd00116">
    <property type="entry name" value="LRR_RI"/>
    <property type="match status" value="1"/>
</dbReference>
<feature type="domain" description="Protein kinase" evidence="5">
    <location>
        <begin position="497"/>
        <end position="756"/>
    </location>
</feature>
<keyword evidence="6" id="KW-0675">Receptor</keyword>
<evidence type="ECO:0000256" key="1">
    <source>
        <dbReference type="ARBA" id="ARBA00004430"/>
    </source>
</evidence>
<dbReference type="GO" id="GO:0005930">
    <property type="term" value="C:axoneme"/>
    <property type="evidence" value="ECO:0007669"/>
    <property type="project" value="UniProtKB-SubCell"/>
</dbReference>
<dbReference type="InterPro" id="IPR001611">
    <property type="entry name" value="Leu-rich_rpt"/>
</dbReference>
<dbReference type="SUPFAM" id="SSF52047">
    <property type="entry name" value="RNI-like"/>
    <property type="match status" value="2"/>
</dbReference>
<feature type="compositionally biased region" description="Polar residues" evidence="4">
    <location>
        <begin position="440"/>
        <end position="465"/>
    </location>
</feature>
<evidence type="ECO:0000256" key="4">
    <source>
        <dbReference type="SAM" id="MobiDB-lite"/>
    </source>
</evidence>
<evidence type="ECO:0000259" key="5">
    <source>
        <dbReference type="PROSITE" id="PS50011"/>
    </source>
</evidence>
<dbReference type="Pfam" id="PF07714">
    <property type="entry name" value="PK_Tyr_Ser-Thr"/>
    <property type="match status" value="1"/>
</dbReference>
<proteinExistence type="predicted"/>
<sequence>MAHALRENTTLRELNLHGNCLGDHAARKIGGALRRNSTLTKLRLDGNLIKDIGMKELANALPHNSTLKILGLGENQIGASGAADLAKALIDNRGLTALDLRGNSIRDQGLHALAQMLVHNINLVELRLHGNQIGARGARALASALDQNVTVTELHLSGNAIAAQGAHSLAQMLESNTSIKELDLSGNDIGSAGAKFFVEALSSNSTLAQLRLGNNGIGDEGTEQLAFGLLDNKGLEELDIQYNRIGDRGAIALAQALKRNSGLKDLNLNGNQVGVEGAWDLAEALQCNRSLMRLCLNRNQIGDIGTETFAQALQQNSVLIELGLSMNRISADGAESLLQALQQNSSLRDLALECNNIPPPLVGRLHEAVKNSNRGTRTPGRGFFPVGGNTDIEGLTSGIDGMSIHQPPQPPATRHQPDPQSSNLTTDPEAGSPDARSGRQRISCNLQQDGPSTTSQSNQGPSESRPNAMGRRPGISPEPLPQGPRSGALEIPFQELDIQSPPLRVGTSKTVHKAQWQGREVAAVTMRNNADKEVAEVEVFERLGRHPSLTRLLGLSRNAENQMVLVTEFARDGSLSNVLENLDEEGRSPSNLVLMQCAMQVCEGMEQIAEEGLIHRNLALHNVLVFEFDCDNHRAVRVKVADYGLTCDGMVYYGGAEALPLRWMPPEAIRRRRWSEKSDVWAFGVLMWELWSSGIIPYTFLDNESAARCVVNGDRLQRPDRCPASAYAVMQRCWAENHADRPTFRELKADLLDLYVELARTQGGARERPPMFYAYAAGS</sequence>
<keyword evidence="3" id="KW-0677">Repeat</keyword>
<dbReference type="AlphaFoldDB" id="A0A061RB37"/>
<organism evidence="6">
    <name type="scientific">Tetraselmis sp. GSL018</name>
    <dbReference type="NCBI Taxonomy" id="582737"/>
    <lineage>
        <taxon>Eukaryota</taxon>
        <taxon>Viridiplantae</taxon>
        <taxon>Chlorophyta</taxon>
        <taxon>core chlorophytes</taxon>
        <taxon>Chlorodendrophyceae</taxon>
        <taxon>Chlorodendrales</taxon>
        <taxon>Chlorodendraceae</taxon>
        <taxon>Tetraselmis</taxon>
    </lineage>
</organism>
<reference evidence="6" key="1">
    <citation type="submission" date="2014-05" db="EMBL/GenBank/DDBJ databases">
        <title>The transcriptome of the halophilic microalga Tetraselmis sp. GSL018 isolated from the Great Salt Lake, Utah.</title>
        <authorList>
            <person name="Jinkerson R.E."/>
            <person name="D'Adamo S."/>
            <person name="Posewitz M.C."/>
        </authorList>
    </citation>
    <scope>NUCLEOTIDE SEQUENCE</scope>
    <source>
        <strain evidence="6">GSL018</strain>
    </source>
</reference>
<keyword evidence="6" id="KW-0418">Kinase</keyword>
<gene>
    <name evidence="6" type="ORF">TSPGSL018_10424</name>
</gene>
<dbReference type="PRINTS" id="PR00109">
    <property type="entry name" value="TYRKINASE"/>
</dbReference>
<dbReference type="PANTHER" id="PTHR24111:SF0">
    <property type="entry name" value="LEUCINE-RICH REPEAT-CONTAINING PROTEIN"/>
    <property type="match status" value="1"/>
</dbReference>